<keyword evidence="3" id="KW-0677">Repeat</keyword>
<dbReference type="InterPro" id="IPR026961">
    <property type="entry name" value="PGG_dom"/>
</dbReference>
<evidence type="ECO:0000256" key="1">
    <source>
        <dbReference type="ARBA" id="ARBA00004141"/>
    </source>
</evidence>
<evidence type="ECO:0000256" key="8">
    <source>
        <dbReference type="SAM" id="Phobius"/>
    </source>
</evidence>
<evidence type="ECO:0000313" key="12">
    <source>
        <dbReference type="Proteomes" id="UP001187192"/>
    </source>
</evidence>
<feature type="transmembrane region" description="Helical" evidence="8">
    <location>
        <begin position="163"/>
        <end position="182"/>
    </location>
</feature>
<dbReference type="PANTHER" id="PTHR24186:SF50">
    <property type="entry name" value="ANKYRIN REPEAT-CONTAINING PROTEIN ITN1-LIKE ISOFORM X1"/>
    <property type="match status" value="1"/>
</dbReference>
<dbReference type="EMBL" id="BTGU01001630">
    <property type="protein sequence ID" value="GMN26735.1"/>
    <property type="molecule type" value="Genomic_DNA"/>
</dbReference>
<evidence type="ECO:0000256" key="5">
    <source>
        <dbReference type="ARBA" id="ARBA00023043"/>
    </source>
</evidence>
<organism evidence="11 12">
    <name type="scientific">Ficus carica</name>
    <name type="common">Common fig</name>
    <dbReference type="NCBI Taxonomy" id="3494"/>
    <lineage>
        <taxon>Eukaryota</taxon>
        <taxon>Viridiplantae</taxon>
        <taxon>Streptophyta</taxon>
        <taxon>Embryophyta</taxon>
        <taxon>Tracheophyta</taxon>
        <taxon>Spermatophyta</taxon>
        <taxon>Magnoliopsida</taxon>
        <taxon>eudicotyledons</taxon>
        <taxon>Gunneridae</taxon>
        <taxon>Pentapetalae</taxon>
        <taxon>rosids</taxon>
        <taxon>fabids</taxon>
        <taxon>Rosales</taxon>
        <taxon>Moraceae</taxon>
        <taxon>Ficeae</taxon>
        <taxon>Ficus</taxon>
    </lineage>
</organism>
<keyword evidence="4 8" id="KW-1133">Transmembrane helix</keyword>
<dbReference type="PANTHER" id="PTHR24186">
    <property type="entry name" value="PROTEIN PHOSPHATASE 1 REGULATORY SUBUNIT"/>
    <property type="match status" value="1"/>
</dbReference>
<gene>
    <name evidence="10" type="ORF">TIFTF001_040900</name>
    <name evidence="11" type="ORF">TIFTF001_040902</name>
</gene>
<evidence type="ECO:0000313" key="10">
    <source>
        <dbReference type="EMBL" id="GMN26723.1"/>
    </source>
</evidence>
<protein>
    <recommendedName>
        <fullName evidence="9">PGG domain-containing protein</fullName>
    </recommendedName>
</protein>
<accession>A0AA87Z742</accession>
<comment type="subcellular location">
    <subcellularLocation>
        <location evidence="1">Membrane</location>
        <topology evidence="1">Multi-pass membrane protein</topology>
    </subcellularLocation>
</comment>
<feature type="region of interest" description="Disordered" evidence="7">
    <location>
        <begin position="113"/>
        <end position="136"/>
    </location>
</feature>
<feature type="transmembrane region" description="Helical" evidence="8">
    <location>
        <begin position="202"/>
        <end position="224"/>
    </location>
</feature>
<evidence type="ECO:0000256" key="2">
    <source>
        <dbReference type="ARBA" id="ARBA00022692"/>
    </source>
</evidence>
<dbReference type="AlphaFoldDB" id="A0AA87Z742"/>
<feature type="domain" description="PGG" evidence="9">
    <location>
        <begin position="155"/>
        <end position="264"/>
    </location>
</feature>
<feature type="transmembrane region" description="Helical" evidence="8">
    <location>
        <begin position="236"/>
        <end position="260"/>
    </location>
</feature>
<proteinExistence type="predicted"/>
<dbReference type="EMBL" id="BTGU01001630">
    <property type="protein sequence ID" value="GMN26723.1"/>
    <property type="molecule type" value="Genomic_DNA"/>
</dbReference>
<name>A0AA87Z742_FICCA</name>
<keyword evidence="5" id="KW-0040">ANK repeat</keyword>
<evidence type="ECO:0000259" key="9">
    <source>
        <dbReference type="Pfam" id="PF13962"/>
    </source>
</evidence>
<evidence type="ECO:0000256" key="4">
    <source>
        <dbReference type="ARBA" id="ARBA00022989"/>
    </source>
</evidence>
<keyword evidence="6 8" id="KW-0472">Membrane</keyword>
<dbReference type="Proteomes" id="UP001187192">
    <property type="component" value="Unassembled WGS sequence"/>
</dbReference>
<feature type="transmembrane region" description="Helical" evidence="8">
    <location>
        <begin position="272"/>
        <end position="292"/>
    </location>
</feature>
<keyword evidence="2 8" id="KW-0812">Transmembrane</keyword>
<dbReference type="InterPro" id="IPR036770">
    <property type="entry name" value="Ankyrin_rpt-contain_sf"/>
</dbReference>
<sequence>MNALHAALCFQLKDKEGMLALHIAAKEGHVRVMQEILRQTLVASDVVDNKGWTALHAAVVSESLRLSNKRVTNLKCLKPIDIVQNNSHIGLLRKQQGGTGSLQYILHKAEREGAEEYKETTGNEEEQVSKKRVSSPHVATNITPMNKMEKASKSHHLEKISNTHLLVATLIATVTFTAAFTIPGGYENDEKEKGMSVLSNMTFFKVFVVVDSIAFCCSTAAVLLQFFSSTENSYHLVLRFSILSAALTYISIFGMAVAFASGLRVIMPSSSILADFTLVMGCCSVFLFIIGCL</sequence>
<dbReference type="Pfam" id="PF12796">
    <property type="entry name" value="Ank_2"/>
    <property type="match status" value="1"/>
</dbReference>
<dbReference type="GO" id="GO:0005886">
    <property type="term" value="C:plasma membrane"/>
    <property type="evidence" value="ECO:0007669"/>
    <property type="project" value="TreeGrafter"/>
</dbReference>
<reference evidence="11" key="1">
    <citation type="submission" date="2023-07" db="EMBL/GenBank/DDBJ databases">
        <title>draft genome sequence of fig (Ficus carica).</title>
        <authorList>
            <person name="Takahashi T."/>
            <person name="Nishimura K."/>
        </authorList>
    </citation>
    <scope>NUCLEOTIDE SEQUENCE</scope>
</reference>
<dbReference type="InterPro" id="IPR002110">
    <property type="entry name" value="Ankyrin_rpt"/>
</dbReference>
<comment type="caution">
    <text evidence="11">The sequence shown here is derived from an EMBL/GenBank/DDBJ whole genome shotgun (WGS) entry which is preliminary data.</text>
</comment>
<dbReference type="Pfam" id="PF13962">
    <property type="entry name" value="PGG"/>
    <property type="match status" value="1"/>
</dbReference>
<evidence type="ECO:0000313" key="11">
    <source>
        <dbReference type="EMBL" id="GMN26735.1"/>
    </source>
</evidence>
<evidence type="ECO:0000256" key="3">
    <source>
        <dbReference type="ARBA" id="ARBA00022737"/>
    </source>
</evidence>
<evidence type="ECO:0000256" key="6">
    <source>
        <dbReference type="ARBA" id="ARBA00023136"/>
    </source>
</evidence>
<dbReference type="SUPFAM" id="SSF48403">
    <property type="entry name" value="Ankyrin repeat"/>
    <property type="match status" value="1"/>
</dbReference>
<evidence type="ECO:0000256" key="7">
    <source>
        <dbReference type="SAM" id="MobiDB-lite"/>
    </source>
</evidence>
<dbReference type="Gene3D" id="1.25.40.20">
    <property type="entry name" value="Ankyrin repeat-containing domain"/>
    <property type="match status" value="1"/>
</dbReference>
<keyword evidence="12" id="KW-1185">Reference proteome</keyword>